<comment type="caution">
    <text evidence="1">The sequence shown here is derived from an EMBL/GenBank/DDBJ whole genome shotgun (WGS) entry which is preliminary data.</text>
</comment>
<dbReference type="Proteomes" id="UP001211105">
    <property type="component" value="Unassembled WGS sequence"/>
</dbReference>
<protein>
    <submittedName>
        <fullName evidence="1">Uncharacterized protein</fullName>
    </submittedName>
</protein>
<evidence type="ECO:0000313" key="2">
    <source>
        <dbReference type="Proteomes" id="UP001211105"/>
    </source>
</evidence>
<dbReference type="GeneID" id="77145415"/>
<gene>
    <name evidence="1" type="ORF">PL707_06530</name>
</gene>
<accession>A0AAW5ZXG3</accession>
<reference evidence="1" key="1">
    <citation type="submission" date="2023-01" db="EMBL/GenBank/DDBJ databases">
        <title>Human gut microbiome strain richness.</title>
        <authorList>
            <person name="Chen-Liaw A."/>
        </authorList>
    </citation>
    <scope>NUCLEOTIDE SEQUENCE</scope>
    <source>
        <strain evidence="1">BSD2780120875st1_E5_BSD2780120875b_170604</strain>
    </source>
</reference>
<dbReference type="EMBL" id="JAQKGX010000003">
    <property type="protein sequence ID" value="MDB1161926.1"/>
    <property type="molecule type" value="Genomic_DNA"/>
</dbReference>
<name>A0AAW5ZXG3_9BIFI</name>
<organism evidence="1 2">
    <name type="scientific">Bifidobacterium catenulatum</name>
    <dbReference type="NCBI Taxonomy" id="1686"/>
    <lineage>
        <taxon>Bacteria</taxon>
        <taxon>Bacillati</taxon>
        <taxon>Actinomycetota</taxon>
        <taxon>Actinomycetes</taxon>
        <taxon>Bifidobacteriales</taxon>
        <taxon>Bifidobacteriaceae</taxon>
        <taxon>Bifidobacterium</taxon>
    </lineage>
</organism>
<evidence type="ECO:0000313" key="1">
    <source>
        <dbReference type="EMBL" id="MDB1161926.1"/>
    </source>
</evidence>
<dbReference type="RefSeq" id="WP_003835496.1">
    <property type="nucleotide sequence ID" value="NZ_JADMXZ010000002.1"/>
</dbReference>
<dbReference type="AlphaFoldDB" id="A0AAW5ZXG3"/>
<sequence length="40" mass="4817">MSEVIDSFMPRQQYFYDVCKKMSGLENIAKNLKRIVKEIY</sequence>
<proteinExistence type="predicted"/>